<name>A0A6A5Z8M2_9PLEO</name>
<accession>A0A6A5Z8M2</accession>
<evidence type="ECO:0000313" key="3">
    <source>
        <dbReference type="Proteomes" id="UP000799770"/>
    </source>
</evidence>
<dbReference type="Proteomes" id="UP000799770">
    <property type="component" value="Unassembled WGS sequence"/>
</dbReference>
<dbReference type="Gene3D" id="3.30.200.20">
    <property type="entry name" value="Phosphorylase Kinase, domain 1"/>
    <property type="match status" value="1"/>
</dbReference>
<dbReference type="InterPro" id="IPR011009">
    <property type="entry name" value="Kinase-like_dom_sf"/>
</dbReference>
<dbReference type="SUPFAM" id="SSF56112">
    <property type="entry name" value="Protein kinase-like (PK-like)"/>
    <property type="match status" value="1"/>
</dbReference>
<gene>
    <name evidence="2" type="ORF">BDV96DRAFT_599925</name>
</gene>
<evidence type="ECO:0000259" key="1">
    <source>
        <dbReference type="Pfam" id="PF01636"/>
    </source>
</evidence>
<keyword evidence="2" id="KW-0418">Kinase</keyword>
<organism evidence="2 3">
    <name type="scientific">Lophiotrema nucula</name>
    <dbReference type="NCBI Taxonomy" id="690887"/>
    <lineage>
        <taxon>Eukaryota</taxon>
        <taxon>Fungi</taxon>
        <taxon>Dikarya</taxon>
        <taxon>Ascomycota</taxon>
        <taxon>Pezizomycotina</taxon>
        <taxon>Dothideomycetes</taxon>
        <taxon>Pleosporomycetidae</taxon>
        <taxon>Pleosporales</taxon>
        <taxon>Lophiotremataceae</taxon>
        <taxon>Lophiotrema</taxon>
    </lineage>
</organism>
<feature type="domain" description="Aminoglycoside phosphotransferase" evidence="1">
    <location>
        <begin position="26"/>
        <end position="280"/>
    </location>
</feature>
<dbReference type="Pfam" id="PF01636">
    <property type="entry name" value="APH"/>
    <property type="match status" value="1"/>
</dbReference>
<keyword evidence="3" id="KW-1185">Reference proteome</keyword>
<proteinExistence type="predicted"/>
<dbReference type="OrthoDB" id="25129at2759"/>
<evidence type="ECO:0000313" key="2">
    <source>
        <dbReference type="EMBL" id="KAF2114731.1"/>
    </source>
</evidence>
<protein>
    <submittedName>
        <fullName evidence="2">Kinase-like domain-containing protein</fullName>
    </submittedName>
</protein>
<sequence length="364" mass="40860">MPAASLTTEAGLKAYLATKNITPTSITLLTGGTANYVYRVTLADGSTSIYKHAAPYLHMNTNFAFDPTRMDYEDRTLEILPSLQKTDSNVQAAKWYSYDKEEKLLCIEDGGEWNLKTAYPDPKLDVEQIGRDLARWLAGLHTTSTTTSLSLTDEQDLKANNPVGVGIYRHSYRNLHTALSKYGHDPKFAERIDEEFGSKLATDNECVCHGDFWPGNVLVKFEDSEEAKVNLTVVDLEMVRRGTSATDVAQFVAEAFLLDRFRGGRGLHPVFLNTYARARETAEAEGGIRIGREWIKRVAIHWGVHIAFWPTGVQWTDREGTQNLVDIGIAVLQAAIAEDWRKLRETHLFVGVADVWTALWDRGY</sequence>
<dbReference type="EMBL" id="ML977324">
    <property type="protein sequence ID" value="KAF2114731.1"/>
    <property type="molecule type" value="Genomic_DNA"/>
</dbReference>
<dbReference type="InterPro" id="IPR002575">
    <property type="entry name" value="Aminoglycoside_PTrfase"/>
</dbReference>
<reference evidence="2" key="1">
    <citation type="journal article" date="2020" name="Stud. Mycol.">
        <title>101 Dothideomycetes genomes: a test case for predicting lifestyles and emergence of pathogens.</title>
        <authorList>
            <person name="Haridas S."/>
            <person name="Albert R."/>
            <person name="Binder M."/>
            <person name="Bloem J."/>
            <person name="Labutti K."/>
            <person name="Salamov A."/>
            <person name="Andreopoulos B."/>
            <person name="Baker S."/>
            <person name="Barry K."/>
            <person name="Bills G."/>
            <person name="Bluhm B."/>
            <person name="Cannon C."/>
            <person name="Castanera R."/>
            <person name="Culley D."/>
            <person name="Daum C."/>
            <person name="Ezra D."/>
            <person name="Gonzalez J."/>
            <person name="Henrissat B."/>
            <person name="Kuo A."/>
            <person name="Liang C."/>
            <person name="Lipzen A."/>
            <person name="Lutzoni F."/>
            <person name="Magnuson J."/>
            <person name="Mondo S."/>
            <person name="Nolan M."/>
            <person name="Ohm R."/>
            <person name="Pangilinan J."/>
            <person name="Park H.-J."/>
            <person name="Ramirez L."/>
            <person name="Alfaro M."/>
            <person name="Sun H."/>
            <person name="Tritt A."/>
            <person name="Yoshinaga Y."/>
            <person name="Zwiers L.-H."/>
            <person name="Turgeon B."/>
            <person name="Goodwin S."/>
            <person name="Spatafora J."/>
            <person name="Crous P."/>
            <person name="Grigoriev I."/>
        </authorList>
    </citation>
    <scope>NUCLEOTIDE SEQUENCE</scope>
    <source>
        <strain evidence="2">CBS 627.86</strain>
    </source>
</reference>
<keyword evidence="2" id="KW-0808">Transferase</keyword>
<dbReference type="Gene3D" id="3.90.1200.10">
    <property type="match status" value="1"/>
</dbReference>
<dbReference type="AlphaFoldDB" id="A0A6A5Z8M2"/>
<dbReference type="GO" id="GO:0016301">
    <property type="term" value="F:kinase activity"/>
    <property type="evidence" value="ECO:0007669"/>
    <property type="project" value="UniProtKB-KW"/>
</dbReference>